<organism evidence="7 8">
    <name type="scientific">Fistulifera solaris</name>
    <name type="common">Oleaginous diatom</name>
    <dbReference type="NCBI Taxonomy" id="1519565"/>
    <lineage>
        <taxon>Eukaryota</taxon>
        <taxon>Sar</taxon>
        <taxon>Stramenopiles</taxon>
        <taxon>Ochrophyta</taxon>
        <taxon>Bacillariophyta</taxon>
        <taxon>Bacillariophyceae</taxon>
        <taxon>Bacillariophycidae</taxon>
        <taxon>Naviculales</taxon>
        <taxon>Naviculaceae</taxon>
        <taxon>Fistulifera</taxon>
    </lineage>
</organism>
<dbReference type="EMBL" id="BDSP01000173">
    <property type="protein sequence ID" value="GAX21912.1"/>
    <property type="molecule type" value="Genomic_DNA"/>
</dbReference>
<dbReference type="Pfam" id="PF01902">
    <property type="entry name" value="Diphthami_syn_2"/>
    <property type="match status" value="1"/>
</dbReference>
<evidence type="ECO:0000256" key="1">
    <source>
        <dbReference type="ARBA" id="ARBA00012089"/>
    </source>
</evidence>
<dbReference type="PANTHER" id="PTHR42860:SF1">
    <property type="entry name" value="VITAMIN B12-BINDING PROTEIN"/>
    <property type="match status" value="1"/>
</dbReference>
<reference evidence="7 8" key="1">
    <citation type="journal article" date="2015" name="Plant Cell">
        <title>Oil accumulation by the oleaginous diatom Fistulifera solaris as revealed by the genome and transcriptome.</title>
        <authorList>
            <person name="Tanaka T."/>
            <person name="Maeda Y."/>
            <person name="Veluchamy A."/>
            <person name="Tanaka M."/>
            <person name="Abida H."/>
            <person name="Marechal E."/>
            <person name="Bowler C."/>
            <person name="Muto M."/>
            <person name="Sunaga Y."/>
            <person name="Tanaka M."/>
            <person name="Yoshino T."/>
            <person name="Taniguchi T."/>
            <person name="Fukuda Y."/>
            <person name="Nemoto M."/>
            <person name="Matsumoto M."/>
            <person name="Wong P.S."/>
            <person name="Aburatani S."/>
            <person name="Fujibuchi W."/>
        </authorList>
    </citation>
    <scope>NUCLEOTIDE SEQUENCE [LARGE SCALE GENOMIC DNA]</scope>
    <source>
        <strain evidence="7 8">JPCC DA0580</strain>
    </source>
</reference>
<protein>
    <recommendedName>
        <fullName evidence="2">Diphthine--ammonia ligase</fullName>
        <ecNumber evidence="1">6.3.1.14</ecNumber>
    </recommendedName>
    <alternativeName>
        <fullName evidence="3">Diphthamide synthase</fullName>
    </alternativeName>
    <alternativeName>
        <fullName evidence="4">Diphthamide synthetase</fullName>
    </alternativeName>
</protein>
<accession>A0A1Z5K6X1</accession>
<dbReference type="InterPro" id="IPR040807">
    <property type="entry name" value="DUF5522"/>
</dbReference>
<dbReference type="Gene3D" id="3.40.50.620">
    <property type="entry name" value="HUPs"/>
    <property type="match status" value="1"/>
</dbReference>
<dbReference type="Pfam" id="PF17653">
    <property type="entry name" value="DUF5522"/>
    <property type="match status" value="1"/>
</dbReference>
<dbReference type="InParanoid" id="A0A1Z5K6X1"/>
<evidence type="ECO:0000313" key="8">
    <source>
        <dbReference type="Proteomes" id="UP000198406"/>
    </source>
</evidence>
<dbReference type="OrthoDB" id="274765at2759"/>
<dbReference type="Proteomes" id="UP000198406">
    <property type="component" value="Unassembled WGS sequence"/>
</dbReference>
<evidence type="ECO:0000256" key="2">
    <source>
        <dbReference type="ARBA" id="ARBA00018426"/>
    </source>
</evidence>
<comment type="catalytic activity">
    <reaction evidence="5">
        <text>diphthine-[translation elongation factor 2] + NH4(+) + ATP = diphthamide-[translation elongation factor 2] + AMP + diphosphate + H(+)</text>
        <dbReference type="Rhea" id="RHEA:19753"/>
        <dbReference type="Rhea" id="RHEA-COMP:10172"/>
        <dbReference type="Rhea" id="RHEA-COMP:10174"/>
        <dbReference type="ChEBI" id="CHEBI:15378"/>
        <dbReference type="ChEBI" id="CHEBI:16692"/>
        <dbReference type="ChEBI" id="CHEBI:28938"/>
        <dbReference type="ChEBI" id="CHEBI:30616"/>
        <dbReference type="ChEBI" id="CHEBI:33019"/>
        <dbReference type="ChEBI" id="CHEBI:82696"/>
        <dbReference type="ChEBI" id="CHEBI:456215"/>
        <dbReference type="EC" id="6.3.1.14"/>
    </reaction>
</comment>
<dbReference type="InterPro" id="IPR051030">
    <property type="entry name" value="Vitamin_B12-ABC_binding"/>
</dbReference>
<dbReference type="AlphaFoldDB" id="A0A1Z5K6X1"/>
<dbReference type="PANTHER" id="PTHR42860">
    <property type="entry name" value="VITAMIN B12-BINDING PROTEIN"/>
    <property type="match status" value="1"/>
</dbReference>
<evidence type="ECO:0000256" key="4">
    <source>
        <dbReference type="ARBA" id="ARBA00031552"/>
    </source>
</evidence>
<gene>
    <name evidence="7" type="ORF">FisN_30Hh115</name>
</gene>
<evidence type="ECO:0000256" key="3">
    <source>
        <dbReference type="ARBA" id="ARBA00029814"/>
    </source>
</evidence>
<comment type="caution">
    <text evidence="7">The sequence shown here is derived from an EMBL/GenBank/DDBJ whole genome shotgun (WGS) entry which is preliminary data.</text>
</comment>
<dbReference type="GO" id="GO:0017178">
    <property type="term" value="F:diphthine-ammonia ligase activity"/>
    <property type="evidence" value="ECO:0007669"/>
    <property type="project" value="UniProtKB-EC"/>
</dbReference>
<evidence type="ECO:0000313" key="7">
    <source>
        <dbReference type="EMBL" id="GAX21912.1"/>
    </source>
</evidence>
<name>A0A1Z5K6X1_FISSO</name>
<sequence length="676" mass="75834">MKDLRIACLLPSATDICVALGLSHYIVGITHECHFRSSDVHILTRDGLQAADKTQMEIHLRVQEQQQMCRMPKEDTTSLKVNESVPSLYPIDVDTLRQAAPNLIITQDLCTVCAPPVSQVKGLLRENDTTRILSLSPQSLADVLQTFVTIATACSVPEGGIQLRDTLQQQLHELKTIIYSFRRPQSSPRLLFLEWLDPPFDAGHWILDMMEFVGLQNAFDNHQQQPRKSGVRSWDDITHTTNPDVILVACCGFNVERNAQDAVAHSHQLQRVIAASRKVSTPIYATNGDRYFTCPGPHLVTVGTVLLAIAAYRHEYPDMIAAIQAIPWVQAWLPDDLTEHYLRPITLSSSPTVRSVDKNTIADIEDCPNTGCDAGIDCGDDTIGHPEKFCWDKLHDEACQAGEMNYKDPDSGYSVFTELAHRQRGRCCGSGCRHCPYHHINVRDKATKIQQPAWLYLPTTVEEHDVFTSLSQAHNNVRVLFFSGGKDSFLTIRALARQAVRFPLVLLTTFDATSRVVAHQEVSIQQILQQAQHLQLPLLGVPLHLIEEHVAKVTGTTPADAIHSLVFGDLHLKHIRDWRKDQLGGLYRLEYPLWKVDYATLAQDLELSGVPCIVSSSTVDTVQVGERYDALFRERLKAAGATIDLFGENGEFHTLAQVWEVDWRYALGYHTTRNKI</sequence>
<dbReference type="Gene3D" id="3.40.50.1980">
    <property type="entry name" value="Nitrogenase molybdenum iron protein domain"/>
    <property type="match status" value="2"/>
</dbReference>
<feature type="domain" description="Diphthamide synthase" evidence="6">
    <location>
        <begin position="480"/>
        <end position="655"/>
    </location>
</feature>
<dbReference type="SUPFAM" id="SSF53807">
    <property type="entry name" value="Helical backbone' metal receptor"/>
    <property type="match status" value="1"/>
</dbReference>
<dbReference type="SUPFAM" id="SSF52402">
    <property type="entry name" value="Adenine nucleotide alpha hydrolases-like"/>
    <property type="match status" value="1"/>
</dbReference>
<keyword evidence="8" id="KW-1185">Reference proteome</keyword>
<dbReference type="InterPro" id="IPR014729">
    <property type="entry name" value="Rossmann-like_a/b/a_fold"/>
</dbReference>
<proteinExistence type="predicted"/>
<evidence type="ECO:0000256" key="5">
    <source>
        <dbReference type="ARBA" id="ARBA00048108"/>
    </source>
</evidence>
<dbReference type="InterPro" id="IPR002761">
    <property type="entry name" value="Diphthami_syn_dom"/>
</dbReference>
<dbReference type="EC" id="6.3.1.14" evidence="1"/>
<evidence type="ECO:0000259" key="6">
    <source>
        <dbReference type="Pfam" id="PF01902"/>
    </source>
</evidence>